<sequence>MSGDKGHKAAAARAAALTRVVGMGFWVQGFRGFPWMGVSYFLMNDLGVAASSLQILQNSVNLPMVAKPLYGLLSDAVYIAGQHRLPYVAIGAILQAISWLAIATLPETYLSIVTLTLFLLLGNLGASIAEVANDAIVAEAGKNSHSPSEYGQLQSFAWMSTSVGGVLGNLLGGIAISHISPKTMFLSFVVLLVLQFFMTITVSESTLGLPKKISVESKSSSIKKQMSDLRVALCKPAICRSIAWFSTSYAVIPMLNGTMFFFQTQHLNLDSSIIGISKVFGQAALLAWSVAYNKQFKKFPAKSVLSILQVAIGLFMVSDVLFVKGIYRDMGITVSIYVVVFSGLLEVLFAFKMLPFSVLMAQICPVGCEGSVMAFLMSAVALANIISGYLGVALAASVGVSGGDFSGFTVGILIQAACALLPLCWSSWIPDGTREVKED</sequence>
<evidence type="ECO:0000313" key="8">
    <source>
        <dbReference type="EMBL" id="WOL04303.1"/>
    </source>
</evidence>
<dbReference type="AlphaFoldDB" id="A0AAQ3QCR3"/>
<comment type="subcellular location">
    <subcellularLocation>
        <location evidence="1">Membrane</location>
        <topology evidence="1">Multi-pass membrane protein</topology>
    </subcellularLocation>
</comment>
<comment type="similarity">
    <text evidence="2">Belongs to the major facilitator superfamily. Folate-biopterin transporter (TC 2.A.71) family.</text>
</comment>
<gene>
    <name evidence="8" type="ORF">Cni_G13024</name>
</gene>
<dbReference type="InterPro" id="IPR004324">
    <property type="entry name" value="FBT"/>
</dbReference>
<organism evidence="8 9">
    <name type="scientific">Canna indica</name>
    <name type="common">Indian-shot</name>
    <dbReference type="NCBI Taxonomy" id="4628"/>
    <lineage>
        <taxon>Eukaryota</taxon>
        <taxon>Viridiplantae</taxon>
        <taxon>Streptophyta</taxon>
        <taxon>Embryophyta</taxon>
        <taxon>Tracheophyta</taxon>
        <taxon>Spermatophyta</taxon>
        <taxon>Magnoliopsida</taxon>
        <taxon>Liliopsida</taxon>
        <taxon>Zingiberales</taxon>
        <taxon>Cannaceae</taxon>
        <taxon>Canna</taxon>
    </lineage>
</organism>
<evidence type="ECO:0000256" key="4">
    <source>
        <dbReference type="ARBA" id="ARBA00022692"/>
    </source>
</evidence>
<dbReference type="SUPFAM" id="SSF103473">
    <property type="entry name" value="MFS general substrate transporter"/>
    <property type="match status" value="1"/>
</dbReference>
<feature type="transmembrane region" description="Helical" evidence="7">
    <location>
        <begin position="408"/>
        <end position="429"/>
    </location>
</feature>
<feature type="transmembrane region" description="Helical" evidence="7">
    <location>
        <begin position="185"/>
        <end position="209"/>
    </location>
</feature>
<evidence type="ECO:0000256" key="1">
    <source>
        <dbReference type="ARBA" id="ARBA00004141"/>
    </source>
</evidence>
<evidence type="ECO:0000256" key="7">
    <source>
        <dbReference type="SAM" id="Phobius"/>
    </source>
</evidence>
<dbReference type="InterPro" id="IPR036259">
    <property type="entry name" value="MFS_trans_sf"/>
</dbReference>
<dbReference type="NCBIfam" id="TIGR00788">
    <property type="entry name" value="fbt"/>
    <property type="match status" value="1"/>
</dbReference>
<feature type="transmembrane region" description="Helical" evidence="7">
    <location>
        <begin position="272"/>
        <end position="292"/>
    </location>
</feature>
<dbReference type="PANTHER" id="PTHR31585">
    <property type="entry name" value="FOLATE-BIOPTERIN TRANSPORTER 1, CHLOROPLASTIC"/>
    <property type="match status" value="1"/>
</dbReference>
<dbReference type="GO" id="GO:0016020">
    <property type="term" value="C:membrane"/>
    <property type="evidence" value="ECO:0007669"/>
    <property type="project" value="UniProtKB-SubCell"/>
</dbReference>
<keyword evidence="3" id="KW-0813">Transport</keyword>
<keyword evidence="9" id="KW-1185">Reference proteome</keyword>
<feature type="transmembrane region" description="Helical" evidence="7">
    <location>
        <begin position="109"/>
        <end position="132"/>
    </location>
</feature>
<evidence type="ECO:0000256" key="6">
    <source>
        <dbReference type="ARBA" id="ARBA00023136"/>
    </source>
</evidence>
<feature type="transmembrane region" description="Helical" evidence="7">
    <location>
        <begin position="153"/>
        <end position="179"/>
    </location>
</feature>
<protein>
    <recommendedName>
        <fullName evidence="10">Folate-biopterin transporter 7</fullName>
    </recommendedName>
</protein>
<dbReference type="PANTHER" id="PTHR31585:SF2">
    <property type="entry name" value="FOLATE-BIOPTERIN TRANSPORTER 7-RELATED"/>
    <property type="match status" value="1"/>
</dbReference>
<reference evidence="8 9" key="1">
    <citation type="submission" date="2023-10" db="EMBL/GenBank/DDBJ databases">
        <title>Chromosome-scale genome assembly provides insights into flower coloration mechanisms of Canna indica.</title>
        <authorList>
            <person name="Li C."/>
        </authorList>
    </citation>
    <scope>NUCLEOTIDE SEQUENCE [LARGE SCALE GENOMIC DNA]</scope>
    <source>
        <tissue evidence="8">Flower</tissue>
    </source>
</reference>
<dbReference type="Pfam" id="PF03092">
    <property type="entry name" value="BT1"/>
    <property type="match status" value="1"/>
</dbReference>
<feature type="transmembrane region" description="Helical" evidence="7">
    <location>
        <begin position="332"/>
        <end position="351"/>
    </location>
</feature>
<dbReference type="EMBL" id="CP136893">
    <property type="protein sequence ID" value="WOL04303.1"/>
    <property type="molecule type" value="Genomic_DNA"/>
</dbReference>
<evidence type="ECO:0000256" key="2">
    <source>
        <dbReference type="ARBA" id="ARBA00007015"/>
    </source>
</evidence>
<keyword evidence="6 7" id="KW-0472">Membrane</keyword>
<evidence type="ECO:0008006" key="10">
    <source>
        <dbReference type="Google" id="ProtNLM"/>
    </source>
</evidence>
<keyword evidence="5 7" id="KW-1133">Transmembrane helix</keyword>
<dbReference type="InterPro" id="IPR039309">
    <property type="entry name" value="BT1"/>
</dbReference>
<evidence type="ECO:0000313" key="9">
    <source>
        <dbReference type="Proteomes" id="UP001327560"/>
    </source>
</evidence>
<evidence type="ECO:0000256" key="5">
    <source>
        <dbReference type="ARBA" id="ARBA00022989"/>
    </source>
</evidence>
<dbReference type="Gene3D" id="1.20.1250.20">
    <property type="entry name" value="MFS general substrate transporter like domains"/>
    <property type="match status" value="1"/>
</dbReference>
<keyword evidence="4 7" id="KW-0812">Transmembrane</keyword>
<dbReference type="Proteomes" id="UP001327560">
    <property type="component" value="Chromosome 4"/>
</dbReference>
<accession>A0AAQ3QCR3</accession>
<feature type="transmembrane region" description="Helical" evidence="7">
    <location>
        <begin position="304"/>
        <end position="326"/>
    </location>
</feature>
<name>A0AAQ3QCR3_9LILI</name>
<evidence type="ECO:0000256" key="3">
    <source>
        <dbReference type="ARBA" id="ARBA00022448"/>
    </source>
</evidence>
<feature type="transmembrane region" description="Helical" evidence="7">
    <location>
        <begin position="85"/>
        <end position="103"/>
    </location>
</feature>
<feature type="transmembrane region" description="Helical" evidence="7">
    <location>
        <begin position="372"/>
        <end position="396"/>
    </location>
</feature>
<proteinExistence type="inferred from homology"/>